<gene>
    <name evidence="1" type="ORF">SAMN05443575_0437</name>
</gene>
<dbReference type="Proteomes" id="UP000186132">
    <property type="component" value="Unassembled WGS sequence"/>
</dbReference>
<evidence type="ECO:0000313" key="1">
    <source>
        <dbReference type="EMBL" id="SHF61296.1"/>
    </source>
</evidence>
<evidence type="ECO:0008006" key="3">
    <source>
        <dbReference type="Google" id="ProtNLM"/>
    </source>
</evidence>
<reference evidence="1 2" key="1">
    <citation type="submission" date="2016-11" db="EMBL/GenBank/DDBJ databases">
        <authorList>
            <person name="Jaros S."/>
            <person name="Januszkiewicz K."/>
            <person name="Wedrychowicz H."/>
        </authorList>
    </citation>
    <scope>NUCLEOTIDE SEQUENCE [LARGE SCALE GENOMIC DNA]</scope>
    <source>
        <strain evidence="1 2">DSM 45627</strain>
    </source>
</reference>
<dbReference type="AlphaFoldDB" id="A0A1M5D2V1"/>
<accession>A0A1M5D2V1</accession>
<dbReference type="RefSeq" id="WP_073385312.1">
    <property type="nucleotide sequence ID" value="NZ_FQVU01000001.1"/>
</dbReference>
<dbReference type="OrthoDB" id="3213819at2"/>
<dbReference type="Pfam" id="PF12028">
    <property type="entry name" value="DUF3515"/>
    <property type="match status" value="1"/>
</dbReference>
<dbReference type="EMBL" id="FQVU01000001">
    <property type="protein sequence ID" value="SHF61296.1"/>
    <property type="molecule type" value="Genomic_DNA"/>
</dbReference>
<sequence>MAIDPVVRRAALIATAVTLPLVVLLALTIGSVTGDSDPSPSPTANPRGALTFADPPRADVDAAACAKVLAQLPITLGRLSQRVVRTPKSPFVVAWGDPAVVLRCGVTRPASLKPGDASTFQNTGDLLGPYFDVVRDGDAHVWTSVDRAAYVSVTIPSAYQGADVMPPLGAAIAKALPAVCTTDSATADLATLCTRRK</sequence>
<dbReference type="STRING" id="1206085.SAMN05443575_0437"/>
<name>A0A1M5D2V1_9ACTN</name>
<keyword evidence="2" id="KW-1185">Reference proteome</keyword>
<organism evidence="1 2">
    <name type="scientific">Jatrophihabitans endophyticus</name>
    <dbReference type="NCBI Taxonomy" id="1206085"/>
    <lineage>
        <taxon>Bacteria</taxon>
        <taxon>Bacillati</taxon>
        <taxon>Actinomycetota</taxon>
        <taxon>Actinomycetes</taxon>
        <taxon>Jatrophihabitantales</taxon>
        <taxon>Jatrophihabitantaceae</taxon>
        <taxon>Jatrophihabitans</taxon>
    </lineage>
</organism>
<protein>
    <recommendedName>
        <fullName evidence="3">DUF3515 domain-containing protein</fullName>
    </recommendedName>
</protein>
<proteinExistence type="predicted"/>
<evidence type="ECO:0000313" key="2">
    <source>
        <dbReference type="Proteomes" id="UP000186132"/>
    </source>
</evidence>
<dbReference type="InterPro" id="IPR021903">
    <property type="entry name" value="DUF3515"/>
</dbReference>